<feature type="transmembrane region" description="Helical" evidence="6">
    <location>
        <begin position="385"/>
        <end position="405"/>
    </location>
</feature>
<feature type="transmembrane region" description="Helical" evidence="6">
    <location>
        <begin position="443"/>
        <end position="466"/>
    </location>
</feature>
<dbReference type="AlphaFoldDB" id="A0A7M7LWC6"/>
<dbReference type="InterPro" id="IPR036259">
    <property type="entry name" value="MFS_trans_sf"/>
</dbReference>
<dbReference type="Pfam" id="PF07690">
    <property type="entry name" value="MFS_1"/>
    <property type="match status" value="1"/>
</dbReference>
<dbReference type="OrthoDB" id="5086884at2759"/>
<reference evidence="9" key="1">
    <citation type="submission" date="2015-02" db="EMBL/GenBank/DDBJ databases">
        <title>Genome sequencing for Strongylocentrotus purpuratus.</title>
        <authorList>
            <person name="Murali S."/>
            <person name="Liu Y."/>
            <person name="Vee V."/>
            <person name="English A."/>
            <person name="Wang M."/>
            <person name="Skinner E."/>
            <person name="Han Y."/>
            <person name="Muzny D.M."/>
            <person name="Worley K.C."/>
            <person name="Gibbs R.A."/>
        </authorList>
    </citation>
    <scope>NUCLEOTIDE SEQUENCE</scope>
</reference>
<evidence type="ECO:0000313" key="9">
    <source>
        <dbReference type="Proteomes" id="UP000007110"/>
    </source>
</evidence>
<sequence>MGYSVNGAVTALRSSRTTILVVILVALFLDETLMTVVVPIIPDIFMKSYCSNTSSVEGTASLNGSHHLPQSGSDGESGMSDIVPISRLQEYSWYDEELANKFFAEHPSWFDDNSGIDRPTTTNLNGMDDELVNESEVDKGIGTTESLDECIKHVNIRTGLLLASKFMMRLVLSAPLGIFTEWIGYFIPLFISTIILLASCLAYAFGHSFVVFLIARLLHGVAATAIEIAGLGVVAYSYADDEEKRGFAIGLAISAFAFGSLAGPPFGSILYSFCGQASPFLILAAIALLLAFAEVLCISPEARNDSPDPAPVYVLVKDPLVLASAGAIAVAGAVIALLQSSLPLWLLQTTDAKDWQLGVIFLPSSIMQIISSVLLGFYGNRIGRWLCAMLSLLLLATSIATVPLVKQVVQLIPAMLGIGFSFGVVDSTMTASMNLVADIKYNGAYGAAAAISTFAFCVGFAIGPTISGLLVNSIGFPWTMRTMAILAAVYAPFCIVLKNVPGKDQLKGTERAVLLPHHQLETTAVRLQDG</sequence>
<feature type="transmembrane region" description="Helical" evidence="6">
    <location>
        <begin position="246"/>
        <end position="271"/>
    </location>
</feature>
<dbReference type="PANTHER" id="PTHR23506:SF23">
    <property type="entry name" value="GH10249P"/>
    <property type="match status" value="1"/>
</dbReference>
<dbReference type="GO" id="GO:0015842">
    <property type="term" value="P:aminergic neurotransmitter loading into synaptic vesicle"/>
    <property type="evidence" value="ECO:0000318"/>
    <property type="project" value="GO_Central"/>
</dbReference>
<keyword evidence="9" id="KW-1185">Reference proteome</keyword>
<feature type="transmembrane region" description="Helical" evidence="6">
    <location>
        <begin position="411"/>
        <end position="431"/>
    </location>
</feature>
<feature type="transmembrane region" description="Helical" evidence="6">
    <location>
        <begin position="277"/>
        <end position="298"/>
    </location>
</feature>
<feature type="transmembrane region" description="Helical" evidence="6">
    <location>
        <begin position="478"/>
        <end position="497"/>
    </location>
</feature>
<keyword evidence="5 6" id="KW-0472">Membrane</keyword>
<feature type="transmembrane region" description="Helical" evidence="6">
    <location>
        <begin position="182"/>
        <end position="205"/>
    </location>
</feature>
<organism evidence="8 9">
    <name type="scientific">Strongylocentrotus purpuratus</name>
    <name type="common">Purple sea urchin</name>
    <dbReference type="NCBI Taxonomy" id="7668"/>
    <lineage>
        <taxon>Eukaryota</taxon>
        <taxon>Metazoa</taxon>
        <taxon>Echinodermata</taxon>
        <taxon>Eleutherozoa</taxon>
        <taxon>Echinozoa</taxon>
        <taxon>Echinoidea</taxon>
        <taxon>Euechinoidea</taxon>
        <taxon>Echinacea</taxon>
        <taxon>Camarodonta</taxon>
        <taxon>Echinidea</taxon>
        <taxon>Strongylocentrotidae</taxon>
        <taxon>Strongylocentrotus</taxon>
    </lineage>
</organism>
<dbReference type="KEGG" id="spu:574747"/>
<dbReference type="SUPFAM" id="SSF103473">
    <property type="entry name" value="MFS general substrate transporter"/>
    <property type="match status" value="1"/>
</dbReference>
<feature type="transmembrane region" description="Helical" evidence="6">
    <location>
        <begin position="217"/>
        <end position="239"/>
    </location>
</feature>
<dbReference type="InterPro" id="IPR050930">
    <property type="entry name" value="MFS_Vesicular_Transporter"/>
</dbReference>
<dbReference type="GO" id="GO:0043195">
    <property type="term" value="C:terminal bouton"/>
    <property type="evidence" value="ECO:0000318"/>
    <property type="project" value="GO_Central"/>
</dbReference>
<accession>A0A7M7LWC6</accession>
<dbReference type="InterPro" id="IPR020846">
    <property type="entry name" value="MFS_dom"/>
</dbReference>
<dbReference type="GO" id="GO:0005335">
    <property type="term" value="F:serotonin:sodium:chloride symporter activity"/>
    <property type="evidence" value="ECO:0000318"/>
    <property type="project" value="GO_Central"/>
</dbReference>
<protein>
    <recommendedName>
        <fullName evidence="7">Major facilitator superfamily (MFS) profile domain-containing protein</fullName>
    </recommendedName>
</protein>
<evidence type="ECO:0000256" key="5">
    <source>
        <dbReference type="ARBA" id="ARBA00023136"/>
    </source>
</evidence>
<reference evidence="8" key="2">
    <citation type="submission" date="2021-01" db="UniProtKB">
        <authorList>
            <consortium name="EnsemblMetazoa"/>
        </authorList>
    </citation>
    <scope>IDENTIFICATION</scope>
</reference>
<dbReference type="InterPro" id="IPR011701">
    <property type="entry name" value="MFS"/>
</dbReference>
<keyword evidence="3 6" id="KW-0812">Transmembrane</keyword>
<feature type="domain" description="Major facilitator superfamily (MFS) profile" evidence="7">
    <location>
        <begin position="114"/>
        <end position="499"/>
    </location>
</feature>
<dbReference type="PANTHER" id="PTHR23506">
    <property type="entry name" value="GH10249P"/>
    <property type="match status" value="1"/>
</dbReference>
<proteinExistence type="predicted"/>
<feature type="transmembrane region" description="Helical" evidence="6">
    <location>
        <begin position="358"/>
        <end position="378"/>
    </location>
</feature>
<dbReference type="OMA" id="TAMLNSR"/>
<evidence type="ECO:0000256" key="4">
    <source>
        <dbReference type="ARBA" id="ARBA00022989"/>
    </source>
</evidence>
<feature type="transmembrane region" description="Helical" evidence="6">
    <location>
        <begin position="20"/>
        <end position="41"/>
    </location>
</feature>
<keyword evidence="2" id="KW-0813">Transport</keyword>
<dbReference type="GO" id="GO:0030672">
    <property type="term" value="C:synaptic vesicle membrane"/>
    <property type="evidence" value="ECO:0000318"/>
    <property type="project" value="GO_Central"/>
</dbReference>
<dbReference type="EnsemblMetazoa" id="XM_011678872">
    <property type="protein sequence ID" value="XP_011677174"/>
    <property type="gene ID" value="LOC574747"/>
</dbReference>
<evidence type="ECO:0000256" key="3">
    <source>
        <dbReference type="ARBA" id="ARBA00022692"/>
    </source>
</evidence>
<evidence type="ECO:0000313" key="8">
    <source>
        <dbReference type="EnsemblMetazoa" id="XP_011677174"/>
    </source>
</evidence>
<dbReference type="Proteomes" id="UP000007110">
    <property type="component" value="Unassembled WGS sequence"/>
</dbReference>
<evidence type="ECO:0000256" key="6">
    <source>
        <dbReference type="SAM" id="Phobius"/>
    </source>
</evidence>
<dbReference type="PROSITE" id="PS50850">
    <property type="entry name" value="MFS"/>
    <property type="match status" value="1"/>
</dbReference>
<dbReference type="Gene3D" id="1.20.1250.20">
    <property type="entry name" value="MFS general substrate transporter like domains"/>
    <property type="match status" value="2"/>
</dbReference>
<feature type="transmembrane region" description="Helical" evidence="6">
    <location>
        <begin position="319"/>
        <end position="338"/>
    </location>
</feature>
<keyword evidence="4 6" id="KW-1133">Transmembrane helix</keyword>
<name>A0A7M7LWC6_STRPU</name>
<evidence type="ECO:0000259" key="7">
    <source>
        <dbReference type="PROSITE" id="PS50850"/>
    </source>
</evidence>
<dbReference type="RefSeq" id="XP_011677174.1">
    <property type="nucleotide sequence ID" value="XM_011678872.2"/>
</dbReference>
<comment type="subcellular location">
    <subcellularLocation>
        <location evidence="1">Membrane</location>
        <topology evidence="1">Multi-pass membrane protein</topology>
    </subcellularLocation>
</comment>
<dbReference type="InParanoid" id="A0A7M7LWC6"/>
<evidence type="ECO:0000256" key="2">
    <source>
        <dbReference type="ARBA" id="ARBA00022448"/>
    </source>
</evidence>
<dbReference type="GeneID" id="574747"/>
<evidence type="ECO:0000256" key="1">
    <source>
        <dbReference type="ARBA" id="ARBA00004141"/>
    </source>
</evidence>